<dbReference type="EMBL" id="BKCJ010168379">
    <property type="protein sequence ID" value="GEY31454.1"/>
    <property type="molecule type" value="Genomic_DNA"/>
</dbReference>
<dbReference type="CDD" id="cd09272">
    <property type="entry name" value="RNase_HI_RT_Ty1"/>
    <property type="match status" value="1"/>
</dbReference>
<protein>
    <recommendedName>
        <fullName evidence="2">Reverse transcriptase Ty1/copia-type domain-containing protein</fullName>
    </recommendedName>
</protein>
<accession>A0A699HJR4</accession>
<organism evidence="1">
    <name type="scientific">Tanacetum cinerariifolium</name>
    <name type="common">Dalmatian daisy</name>
    <name type="synonym">Chrysanthemum cinerariifolium</name>
    <dbReference type="NCBI Taxonomy" id="118510"/>
    <lineage>
        <taxon>Eukaryota</taxon>
        <taxon>Viridiplantae</taxon>
        <taxon>Streptophyta</taxon>
        <taxon>Embryophyta</taxon>
        <taxon>Tracheophyta</taxon>
        <taxon>Spermatophyta</taxon>
        <taxon>Magnoliopsida</taxon>
        <taxon>eudicotyledons</taxon>
        <taxon>Gunneridae</taxon>
        <taxon>Pentapetalae</taxon>
        <taxon>asterids</taxon>
        <taxon>campanulids</taxon>
        <taxon>Asterales</taxon>
        <taxon>Asteraceae</taxon>
        <taxon>Asteroideae</taxon>
        <taxon>Anthemideae</taxon>
        <taxon>Anthemidinae</taxon>
        <taxon>Tanacetum</taxon>
    </lineage>
</organism>
<dbReference type="AlphaFoldDB" id="A0A699HJR4"/>
<sequence length="158" mass="18298">MKEEYDALVKSRMWSLVPRASNTNVVDCKWVYRLKHDKNGSITRYKARFVSKRFSATTRILLYLHCTIEHGMLVRRSFGSTLQAFTNVLWKCNPDTSLEAFLDADWAGDSDDRWSTRRFAIYLGLNLISWTARKQCTVSRSSTKAEYKALVDTVVELT</sequence>
<evidence type="ECO:0000313" key="1">
    <source>
        <dbReference type="EMBL" id="GEY31454.1"/>
    </source>
</evidence>
<proteinExistence type="predicted"/>
<dbReference type="PANTHER" id="PTHR11439">
    <property type="entry name" value="GAG-POL-RELATED RETROTRANSPOSON"/>
    <property type="match status" value="1"/>
</dbReference>
<name>A0A699HJR4_TANCI</name>
<dbReference type="PANTHER" id="PTHR11439:SF450">
    <property type="entry name" value="REVERSE TRANSCRIPTASE TY1_COPIA-TYPE DOMAIN-CONTAINING PROTEIN"/>
    <property type="match status" value="1"/>
</dbReference>
<comment type="caution">
    <text evidence="1">The sequence shown here is derived from an EMBL/GenBank/DDBJ whole genome shotgun (WGS) entry which is preliminary data.</text>
</comment>
<evidence type="ECO:0008006" key="2">
    <source>
        <dbReference type="Google" id="ProtNLM"/>
    </source>
</evidence>
<gene>
    <name evidence="1" type="ORF">Tci_403428</name>
</gene>
<reference evidence="1" key="1">
    <citation type="journal article" date="2019" name="Sci. Rep.">
        <title>Draft genome of Tanacetum cinerariifolium, the natural source of mosquito coil.</title>
        <authorList>
            <person name="Yamashiro T."/>
            <person name="Shiraishi A."/>
            <person name="Satake H."/>
            <person name="Nakayama K."/>
        </authorList>
    </citation>
    <scope>NUCLEOTIDE SEQUENCE</scope>
</reference>